<evidence type="ECO:0000256" key="4">
    <source>
        <dbReference type="ARBA" id="ARBA00022679"/>
    </source>
</evidence>
<evidence type="ECO:0000256" key="7">
    <source>
        <dbReference type="ARBA" id="ARBA00022840"/>
    </source>
</evidence>
<dbReference type="PANTHER" id="PTHR44899">
    <property type="entry name" value="CAMK FAMILY PROTEIN KINASE"/>
    <property type="match status" value="1"/>
</dbReference>
<proteinExistence type="inferred from homology"/>
<dbReference type="WBParaSite" id="ECPE_0001308501-mRNA-1">
    <property type="protein sequence ID" value="ECPE_0001308501-mRNA-1"/>
    <property type="gene ID" value="ECPE_0001308501"/>
</dbReference>
<dbReference type="InterPro" id="IPR017441">
    <property type="entry name" value="Protein_kinase_ATP_BS"/>
</dbReference>
<keyword evidence="14" id="KW-1185">Reference proteome</keyword>
<sequence>MTRYIACYSGLFADRCGVRAYTGHWYPVFAVLCDIIAVDHWDSEKERKNEKMAEQPEKRLGGKYHILRELGKGSSAVVYLAELVGADEKALRAIKCFRTDGLNMEEKQRLVDEASLLSKMKHPFILRFYESFFEGEKFFIVTEHCKGGDLAQFLRDLKESGHHLGEEQIGRWIVQLLLAIIYVHNAKVLHRDLKTSNIFLQDGGDVRIGDFGICRTLNSTQDLATTFVGTPYYMSPELLTQNSYNNKSDIWSVSVVFLFESILLRIKVVVTVISLH</sequence>
<dbReference type="InterPro" id="IPR051131">
    <property type="entry name" value="NEK_Ser/Thr_kinase_NIMA"/>
</dbReference>
<evidence type="ECO:0000256" key="11">
    <source>
        <dbReference type="RuleBase" id="RU000304"/>
    </source>
</evidence>
<dbReference type="SMART" id="SM00220">
    <property type="entry name" value="S_TKc"/>
    <property type="match status" value="1"/>
</dbReference>
<keyword evidence="5 10" id="KW-0547">Nucleotide-binding</keyword>
<dbReference type="PANTHER" id="PTHR44899:SF3">
    <property type="entry name" value="SERINE_THREONINE-PROTEIN KINASE NEK1"/>
    <property type="match status" value="1"/>
</dbReference>
<dbReference type="Gene3D" id="1.10.510.10">
    <property type="entry name" value="Transferase(Phosphotransferase) domain 1"/>
    <property type="match status" value="1"/>
</dbReference>
<dbReference type="PROSITE" id="PS50011">
    <property type="entry name" value="PROTEIN_KINASE_DOM"/>
    <property type="match status" value="1"/>
</dbReference>
<dbReference type="GO" id="GO:0005524">
    <property type="term" value="F:ATP binding"/>
    <property type="evidence" value="ECO:0007669"/>
    <property type="project" value="UniProtKB-UniRule"/>
</dbReference>
<comment type="similarity">
    <text evidence="1">Belongs to the protein kinase superfamily. NEK Ser/Thr protein kinase family. NIMA subfamily.</text>
</comment>
<protein>
    <recommendedName>
        <fullName evidence="2">non-specific serine/threonine protein kinase</fullName>
        <ecNumber evidence="2">2.7.11.1</ecNumber>
    </recommendedName>
</protein>
<accession>A0A183B1G2</accession>
<dbReference type="Proteomes" id="UP000272942">
    <property type="component" value="Unassembled WGS sequence"/>
</dbReference>
<dbReference type="OrthoDB" id="248923at2759"/>
<dbReference type="InterPro" id="IPR000719">
    <property type="entry name" value="Prot_kinase_dom"/>
</dbReference>
<dbReference type="PROSITE" id="PS00108">
    <property type="entry name" value="PROTEIN_KINASE_ST"/>
    <property type="match status" value="1"/>
</dbReference>
<dbReference type="PROSITE" id="PS00107">
    <property type="entry name" value="PROTEIN_KINASE_ATP"/>
    <property type="match status" value="1"/>
</dbReference>
<reference evidence="15" key="1">
    <citation type="submission" date="2016-06" db="UniProtKB">
        <authorList>
            <consortium name="WormBaseParasite"/>
        </authorList>
    </citation>
    <scope>IDENTIFICATION</scope>
</reference>
<name>A0A183B1G2_9TREM</name>
<evidence type="ECO:0000313" key="14">
    <source>
        <dbReference type="Proteomes" id="UP000272942"/>
    </source>
</evidence>
<dbReference type="Pfam" id="PF00069">
    <property type="entry name" value="Pkinase"/>
    <property type="match status" value="1"/>
</dbReference>
<keyword evidence="3 11" id="KW-0723">Serine/threonine-protein kinase</keyword>
<evidence type="ECO:0000256" key="9">
    <source>
        <dbReference type="ARBA" id="ARBA00048679"/>
    </source>
</evidence>
<evidence type="ECO:0000313" key="13">
    <source>
        <dbReference type="EMBL" id="VDP90319.1"/>
    </source>
</evidence>
<comment type="catalytic activity">
    <reaction evidence="9">
        <text>L-seryl-[protein] + ATP = O-phospho-L-seryl-[protein] + ADP + H(+)</text>
        <dbReference type="Rhea" id="RHEA:17989"/>
        <dbReference type="Rhea" id="RHEA-COMP:9863"/>
        <dbReference type="Rhea" id="RHEA-COMP:11604"/>
        <dbReference type="ChEBI" id="CHEBI:15378"/>
        <dbReference type="ChEBI" id="CHEBI:29999"/>
        <dbReference type="ChEBI" id="CHEBI:30616"/>
        <dbReference type="ChEBI" id="CHEBI:83421"/>
        <dbReference type="ChEBI" id="CHEBI:456216"/>
        <dbReference type="EC" id="2.7.11.1"/>
    </reaction>
</comment>
<keyword evidence="6" id="KW-0418">Kinase</keyword>
<evidence type="ECO:0000256" key="1">
    <source>
        <dbReference type="ARBA" id="ARBA00010886"/>
    </source>
</evidence>
<keyword evidence="4" id="KW-0808">Transferase</keyword>
<comment type="catalytic activity">
    <reaction evidence="8">
        <text>L-threonyl-[protein] + ATP = O-phospho-L-threonyl-[protein] + ADP + H(+)</text>
        <dbReference type="Rhea" id="RHEA:46608"/>
        <dbReference type="Rhea" id="RHEA-COMP:11060"/>
        <dbReference type="Rhea" id="RHEA-COMP:11605"/>
        <dbReference type="ChEBI" id="CHEBI:15378"/>
        <dbReference type="ChEBI" id="CHEBI:30013"/>
        <dbReference type="ChEBI" id="CHEBI:30616"/>
        <dbReference type="ChEBI" id="CHEBI:61977"/>
        <dbReference type="ChEBI" id="CHEBI:456216"/>
        <dbReference type="EC" id="2.7.11.1"/>
    </reaction>
</comment>
<evidence type="ECO:0000256" key="8">
    <source>
        <dbReference type="ARBA" id="ARBA00047899"/>
    </source>
</evidence>
<dbReference type="EC" id="2.7.11.1" evidence="2"/>
<organism evidence="15">
    <name type="scientific">Echinostoma caproni</name>
    <dbReference type="NCBI Taxonomy" id="27848"/>
    <lineage>
        <taxon>Eukaryota</taxon>
        <taxon>Metazoa</taxon>
        <taxon>Spiralia</taxon>
        <taxon>Lophotrochozoa</taxon>
        <taxon>Platyhelminthes</taxon>
        <taxon>Trematoda</taxon>
        <taxon>Digenea</taxon>
        <taxon>Plagiorchiida</taxon>
        <taxon>Echinostomata</taxon>
        <taxon>Echinostomatoidea</taxon>
        <taxon>Echinostomatidae</taxon>
        <taxon>Echinostoma</taxon>
    </lineage>
</organism>
<gene>
    <name evidence="13" type="ORF">ECPE_LOCUS13047</name>
</gene>
<dbReference type="InterPro" id="IPR008271">
    <property type="entry name" value="Ser/Thr_kinase_AS"/>
</dbReference>
<evidence type="ECO:0000256" key="2">
    <source>
        <dbReference type="ARBA" id="ARBA00012513"/>
    </source>
</evidence>
<dbReference type="SUPFAM" id="SSF56112">
    <property type="entry name" value="Protein kinase-like (PK-like)"/>
    <property type="match status" value="1"/>
</dbReference>
<evidence type="ECO:0000313" key="15">
    <source>
        <dbReference type="WBParaSite" id="ECPE_0001308501-mRNA-1"/>
    </source>
</evidence>
<dbReference type="AlphaFoldDB" id="A0A183B1G2"/>
<evidence type="ECO:0000256" key="6">
    <source>
        <dbReference type="ARBA" id="ARBA00022777"/>
    </source>
</evidence>
<keyword evidence="7 10" id="KW-0067">ATP-binding</keyword>
<feature type="binding site" evidence="10">
    <location>
        <position position="95"/>
    </location>
    <ligand>
        <name>ATP</name>
        <dbReference type="ChEBI" id="CHEBI:30616"/>
    </ligand>
</feature>
<evidence type="ECO:0000256" key="5">
    <source>
        <dbReference type="ARBA" id="ARBA00022741"/>
    </source>
</evidence>
<evidence type="ECO:0000256" key="10">
    <source>
        <dbReference type="PROSITE-ProRule" id="PRU10141"/>
    </source>
</evidence>
<evidence type="ECO:0000256" key="3">
    <source>
        <dbReference type="ARBA" id="ARBA00022527"/>
    </source>
</evidence>
<feature type="domain" description="Protein kinase" evidence="12">
    <location>
        <begin position="64"/>
        <end position="276"/>
    </location>
</feature>
<dbReference type="GO" id="GO:0004674">
    <property type="term" value="F:protein serine/threonine kinase activity"/>
    <property type="evidence" value="ECO:0007669"/>
    <property type="project" value="UniProtKB-KW"/>
</dbReference>
<dbReference type="InterPro" id="IPR011009">
    <property type="entry name" value="Kinase-like_dom_sf"/>
</dbReference>
<evidence type="ECO:0000259" key="12">
    <source>
        <dbReference type="PROSITE" id="PS50011"/>
    </source>
</evidence>
<dbReference type="EMBL" id="UZAN01054175">
    <property type="protein sequence ID" value="VDP90319.1"/>
    <property type="molecule type" value="Genomic_DNA"/>
</dbReference>
<reference evidence="13 14" key="2">
    <citation type="submission" date="2018-11" db="EMBL/GenBank/DDBJ databases">
        <authorList>
            <consortium name="Pathogen Informatics"/>
        </authorList>
    </citation>
    <scope>NUCLEOTIDE SEQUENCE [LARGE SCALE GENOMIC DNA]</scope>
    <source>
        <strain evidence="13 14">Egypt</strain>
    </source>
</reference>